<feature type="region of interest" description="Disordered" evidence="1">
    <location>
        <begin position="238"/>
        <end position="276"/>
    </location>
</feature>
<dbReference type="Proteomes" id="UP000191144">
    <property type="component" value="Chromosome F"/>
</dbReference>
<dbReference type="OrthoDB" id="4067583at2759"/>
<feature type="compositionally biased region" description="Polar residues" evidence="1">
    <location>
        <begin position="125"/>
        <end position="143"/>
    </location>
</feature>
<proteinExistence type="predicted"/>
<organism evidence="2 3">
    <name type="scientific">Lachancea meyersii CBS 8951</name>
    <dbReference type="NCBI Taxonomy" id="1266667"/>
    <lineage>
        <taxon>Eukaryota</taxon>
        <taxon>Fungi</taxon>
        <taxon>Dikarya</taxon>
        <taxon>Ascomycota</taxon>
        <taxon>Saccharomycotina</taxon>
        <taxon>Saccharomycetes</taxon>
        <taxon>Saccharomycetales</taxon>
        <taxon>Saccharomycetaceae</taxon>
        <taxon>Lachancea</taxon>
    </lineage>
</organism>
<dbReference type="EMBL" id="LT598477">
    <property type="protein sequence ID" value="SCU93968.1"/>
    <property type="molecule type" value="Genomic_DNA"/>
</dbReference>
<gene>
    <name evidence="2" type="ORF">LAME_0F05622G</name>
</gene>
<sequence>MNTNTKRLSAMIDSLHDPKDDDLLYVQRSTPVVQNTIKDLAHDDQSSMHSMSRPRTANQNGISERAFGSPNFKFGSPGNRESLISDYSASIHEGVPVYLNSKPSSPADERPVIYSAVNFPLSEETVNQGQETQASEPTKTSSGIPRAQESAANLNIMNNTTAKPAGFLKLSAPQQFHHKKSSTVGSGNLASESGHSHNISESGSSPKFSRHDQYSASYNHDYEEPRVIEQESLKTDHLFSENSNSNEPQERSLDRSWTTNSVRSTLQDGSDTQSLASSIVPSLRTNLPADRAQVILPDRSLNSDYNPSIPPRSRNRPISYQSIKNGLEDIQNQLQEQMVLDKSRSTSQASTNKSSSYFSAVDPANEFNMDHDEEDEEENLGKVDDDSYLRRPLPIVPANKNSGLPNGSIDRDQTILLSPARQQEESQPPRMPSFPTSLSRARETGISGDVDQKSNSFKCPKNNQIEDENDDDFEDILDDSFVKSDTPSASTGAKPKKKRNDAMNDQKANAHESRRGKRKSRGGKREMRSFDIDTIAQMLDVTKGTLIGSEFANLGMQTEEKRALERLVDSLSRLTADMVVDPRRFQEGMKRLDKATRALEGF</sequence>
<feature type="region of interest" description="Disordered" evidence="1">
    <location>
        <begin position="339"/>
        <end position="527"/>
    </location>
</feature>
<evidence type="ECO:0000313" key="3">
    <source>
        <dbReference type="Proteomes" id="UP000191144"/>
    </source>
</evidence>
<evidence type="ECO:0000256" key="1">
    <source>
        <dbReference type="SAM" id="MobiDB-lite"/>
    </source>
</evidence>
<feature type="compositionally biased region" description="Basic and acidic residues" evidence="1">
    <location>
        <begin position="500"/>
        <end position="513"/>
    </location>
</feature>
<feature type="region of interest" description="Disordered" evidence="1">
    <location>
        <begin position="178"/>
        <end position="212"/>
    </location>
</feature>
<accession>A0A1G4JT35</accession>
<protein>
    <submittedName>
        <fullName evidence="2">LAME_0F05622g1_1</fullName>
    </submittedName>
</protein>
<feature type="compositionally biased region" description="Polar residues" evidence="1">
    <location>
        <begin position="255"/>
        <end position="276"/>
    </location>
</feature>
<keyword evidence="3" id="KW-1185">Reference proteome</keyword>
<feature type="region of interest" description="Disordered" evidence="1">
    <location>
        <begin position="44"/>
        <end position="75"/>
    </location>
</feature>
<feature type="compositionally biased region" description="Polar residues" evidence="1">
    <location>
        <begin position="453"/>
        <end position="463"/>
    </location>
</feature>
<name>A0A1G4JT35_9SACH</name>
<feature type="compositionally biased region" description="Low complexity" evidence="1">
    <location>
        <begin position="345"/>
        <end position="356"/>
    </location>
</feature>
<feature type="compositionally biased region" description="Basic and acidic residues" evidence="1">
    <location>
        <begin position="379"/>
        <end position="389"/>
    </location>
</feature>
<dbReference type="AlphaFoldDB" id="A0A1G4JT35"/>
<feature type="compositionally biased region" description="Acidic residues" evidence="1">
    <location>
        <begin position="465"/>
        <end position="478"/>
    </location>
</feature>
<feature type="compositionally biased region" description="Polar residues" evidence="1">
    <location>
        <begin position="182"/>
        <end position="207"/>
    </location>
</feature>
<feature type="region of interest" description="Disordered" evidence="1">
    <location>
        <begin position="294"/>
        <end position="318"/>
    </location>
</feature>
<feature type="region of interest" description="Disordered" evidence="1">
    <location>
        <begin position="125"/>
        <end position="145"/>
    </location>
</feature>
<reference evidence="3" key="1">
    <citation type="submission" date="2016-03" db="EMBL/GenBank/DDBJ databases">
        <authorList>
            <person name="Devillers Hugo."/>
        </authorList>
    </citation>
    <scope>NUCLEOTIDE SEQUENCE [LARGE SCALE GENOMIC DNA]</scope>
</reference>
<evidence type="ECO:0000313" key="2">
    <source>
        <dbReference type="EMBL" id="SCU93968.1"/>
    </source>
</evidence>
<feature type="compositionally biased region" description="Polar residues" evidence="1">
    <location>
        <begin position="47"/>
        <end position="62"/>
    </location>
</feature>